<evidence type="ECO:0000313" key="1">
    <source>
        <dbReference type="EMBL" id="QIN80201.1"/>
    </source>
</evidence>
<gene>
    <name evidence="1" type="ORF">GBA65_18635</name>
</gene>
<keyword evidence="2" id="KW-1185">Reference proteome</keyword>
<accession>A0A6G8Q161</accession>
<proteinExistence type="predicted"/>
<name>A0A6G8Q161_9ACTN</name>
<protein>
    <submittedName>
        <fullName evidence="1">Uncharacterized protein</fullName>
    </submittedName>
</protein>
<dbReference type="Proteomes" id="UP000502706">
    <property type="component" value="Chromosome"/>
</dbReference>
<dbReference type="AlphaFoldDB" id="A0A6G8Q161"/>
<dbReference type="EMBL" id="CP045121">
    <property type="protein sequence ID" value="QIN80201.1"/>
    <property type="molecule type" value="Genomic_DNA"/>
</dbReference>
<evidence type="ECO:0000313" key="2">
    <source>
        <dbReference type="Proteomes" id="UP000502706"/>
    </source>
</evidence>
<reference evidence="1 2" key="1">
    <citation type="submission" date="2019-10" db="EMBL/GenBank/DDBJ databases">
        <title>Rubrobacter sp nov SCSIO 52915 isolated from a deep-sea sediment in the South China Sea.</title>
        <authorList>
            <person name="Chen R.W."/>
        </authorList>
    </citation>
    <scope>NUCLEOTIDE SEQUENCE [LARGE SCALE GENOMIC DNA]</scope>
    <source>
        <strain evidence="1 2">SCSIO 52915</strain>
    </source>
</reference>
<dbReference type="KEGG" id="rmar:GBA65_18635"/>
<organism evidence="1 2">
    <name type="scientific">Rubrobacter marinus</name>
    <dbReference type="NCBI Taxonomy" id="2653852"/>
    <lineage>
        <taxon>Bacteria</taxon>
        <taxon>Bacillati</taxon>
        <taxon>Actinomycetota</taxon>
        <taxon>Rubrobacteria</taxon>
        <taxon>Rubrobacterales</taxon>
        <taxon>Rubrobacteraceae</taxon>
        <taxon>Rubrobacter</taxon>
    </lineage>
</organism>
<dbReference type="RefSeq" id="WP_166397874.1">
    <property type="nucleotide sequence ID" value="NZ_CP045121.1"/>
</dbReference>
<sequence length="202" mass="21979">MRAAFDPARDGFGFRNPVGEVPRRTGFGKLLRPFDAFLYGNGLCFGMAVAALASYEEGAGGTPVSDLRPTPGVLASLRRRHARQLRPRVVLAAVRDWLASGGGRTYGLPGRLGLPGGADPCVLNFGPAANRRFLRCLYRAHAVVPYRVERAGEEVRVYVYDPNHPGDRGRYVSFRGGGFSYAGFRSREGWGITPLPLSAVIR</sequence>